<gene>
    <name evidence="2" type="ORF">Zmor_007687</name>
</gene>
<dbReference type="InterPro" id="IPR056587">
    <property type="entry name" value="EF_EFCAB10_C"/>
</dbReference>
<dbReference type="AlphaFoldDB" id="A0AA38IYX5"/>
<feature type="domain" description="EF-hand" evidence="1">
    <location>
        <begin position="224"/>
        <end position="259"/>
    </location>
</feature>
<sequence length="322" mass="36754">MSEYGSPRMYDPCSTYGDVYKYFTEQIPSQSTVSVPSTTTSSSSLKIPPVPSMLVTGFGLRNWDSLQRALLDDEQRRQMLLAQHDRGEAYECESLPSSGTRRILSTLSPATFAMDASMLGSPSPSLQYLMALEQEPEEYVEPTIVSEEAKSVEGEFEEEIDPRFTLAMRNARKYLKEHRIFDFFRFLIAHMVSELSENPIDFLIELLDKCLLYRSGFGNPPLLFEKPHLEQLFYLMDRMRTGFIDMEQYESGMKTLGLCNYDKHPPLCTENKISQEFFVEEAYECLTDLFVEMIRRRGVCKSSIATPPPTAMPSVATVDDFA</sequence>
<proteinExistence type="predicted"/>
<dbReference type="Proteomes" id="UP001168821">
    <property type="component" value="Unassembled WGS sequence"/>
</dbReference>
<dbReference type="InterPro" id="IPR039879">
    <property type="entry name" value="EFC10"/>
</dbReference>
<dbReference type="PROSITE" id="PS50222">
    <property type="entry name" value="EF_HAND_2"/>
    <property type="match status" value="1"/>
</dbReference>
<dbReference type="Pfam" id="PF24548">
    <property type="entry name" value="EF_EFCAB10_C"/>
    <property type="match status" value="1"/>
</dbReference>
<protein>
    <recommendedName>
        <fullName evidence="1">EF-hand domain-containing protein</fullName>
    </recommendedName>
</protein>
<dbReference type="CDD" id="cd22981">
    <property type="entry name" value="DD_TbAK-like"/>
    <property type="match status" value="1"/>
</dbReference>
<organism evidence="2 3">
    <name type="scientific">Zophobas morio</name>
    <dbReference type="NCBI Taxonomy" id="2755281"/>
    <lineage>
        <taxon>Eukaryota</taxon>
        <taxon>Metazoa</taxon>
        <taxon>Ecdysozoa</taxon>
        <taxon>Arthropoda</taxon>
        <taxon>Hexapoda</taxon>
        <taxon>Insecta</taxon>
        <taxon>Pterygota</taxon>
        <taxon>Neoptera</taxon>
        <taxon>Endopterygota</taxon>
        <taxon>Coleoptera</taxon>
        <taxon>Polyphaga</taxon>
        <taxon>Cucujiformia</taxon>
        <taxon>Tenebrionidae</taxon>
        <taxon>Zophobas</taxon>
    </lineage>
</organism>
<dbReference type="GO" id="GO:0005509">
    <property type="term" value="F:calcium ion binding"/>
    <property type="evidence" value="ECO:0007669"/>
    <property type="project" value="InterPro"/>
</dbReference>
<dbReference type="EMBL" id="JALNTZ010000002">
    <property type="protein sequence ID" value="KAJ3663424.1"/>
    <property type="molecule type" value="Genomic_DNA"/>
</dbReference>
<reference evidence="2" key="1">
    <citation type="journal article" date="2023" name="G3 (Bethesda)">
        <title>Whole genome assemblies of Zophobas morio and Tenebrio molitor.</title>
        <authorList>
            <person name="Kaur S."/>
            <person name="Stinson S.A."/>
            <person name="diCenzo G.C."/>
        </authorList>
    </citation>
    <scope>NUCLEOTIDE SEQUENCE</scope>
    <source>
        <strain evidence="2">QUZm001</strain>
    </source>
</reference>
<evidence type="ECO:0000259" key="1">
    <source>
        <dbReference type="PROSITE" id="PS50222"/>
    </source>
</evidence>
<evidence type="ECO:0000313" key="2">
    <source>
        <dbReference type="EMBL" id="KAJ3663424.1"/>
    </source>
</evidence>
<comment type="caution">
    <text evidence="2">The sequence shown here is derived from an EMBL/GenBank/DDBJ whole genome shotgun (WGS) entry which is preliminary data.</text>
</comment>
<name>A0AA38IYX5_9CUCU</name>
<accession>A0AA38IYX5</accession>
<dbReference type="PANTHER" id="PTHR21847:SF1">
    <property type="entry name" value="EF-HAND CALCIUM-BINDING DOMAIN-CONTAINING PROTEIN 10"/>
    <property type="match status" value="1"/>
</dbReference>
<keyword evidence="3" id="KW-1185">Reference proteome</keyword>
<evidence type="ECO:0000313" key="3">
    <source>
        <dbReference type="Proteomes" id="UP001168821"/>
    </source>
</evidence>
<dbReference type="InterPro" id="IPR002048">
    <property type="entry name" value="EF_hand_dom"/>
</dbReference>
<dbReference type="PANTHER" id="PTHR21847">
    <property type="entry name" value="EF-HAND CALCIUM-BINDING DOMAIN-CONTAINING PROTEIN 10"/>
    <property type="match status" value="1"/>
</dbReference>